<keyword evidence="1" id="KW-0812">Transmembrane</keyword>
<keyword evidence="1" id="KW-0472">Membrane</keyword>
<dbReference type="HOGENOM" id="CLU_1352612_0_0_11"/>
<evidence type="ECO:0000313" key="2">
    <source>
        <dbReference type="EMBL" id="AEE46892.1"/>
    </source>
</evidence>
<dbReference type="eggNOG" id="ENOG502ZUQD">
    <property type="taxonomic scope" value="Bacteria"/>
</dbReference>
<protein>
    <submittedName>
        <fullName evidence="2">Uncharacterized protein</fullName>
    </submittedName>
</protein>
<gene>
    <name evidence="2" type="ordered locus">Celf_2768</name>
</gene>
<feature type="transmembrane region" description="Helical" evidence="1">
    <location>
        <begin position="30"/>
        <end position="51"/>
    </location>
</feature>
<evidence type="ECO:0000313" key="3">
    <source>
        <dbReference type="Proteomes" id="UP000008460"/>
    </source>
</evidence>
<dbReference type="RefSeq" id="WP_013771918.1">
    <property type="nucleotide sequence ID" value="NC_015514.1"/>
</dbReference>
<dbReference type="KEGG" id="cfi:Celf_2768"/>
<sequence length="202" mass="21412">MDVGVLSVVAVATAVLAVRAAVRLVRGTVGWRALGVVALVWWTALAGVAGFHELRHHRTQAVATTATRLASGVPDARVACLRTSADLLDLSGYLGFVRYDDPSTSHLRSQTCRDLAAWLASAKHAPSLDQVVAVHVVSHEAQHVAGERDEGVAECRALRDDAAVAEAMGATPAQAAALADRYRTEVYPHQREGYVQDCGGIV</sequence>
<evidence type="ECO:0000256" key="1">
    <source>
        <dbReference type="SAM" id="Phobius"/>
    </source>
</evidence>
<name>F4H7D1_CELFA</name>
<dbReference type="STRING" id="590998.Celf_2768"/>
<keyword evidence="1" id="KW-1133">Transmembrane helix</keyword>
<dbReference type="Proteomes" id="UP000008460">
    <property type="component" value="Chromosome"/>
</dbReference>
<dbReference type="EMBL" id="CP002666">
    <property type="protein sequence ID" value="AEE46892.1"/>
    <property type="molecule type" value="Genomic_DNA"/>
</dbReference>
<reference evidence="2 3" key="1">
    <citation type="submission" date="2011-04" db="EMBL/GenBank/DDBJ databases">
        <title>Complete sequence of Cellulomonas fimi ATCC 484.</title>
        <authorList>
            <consortium name="US DOE Joint Genome Institute"/>
            <person name="Lucas S."/>
            <person name="Han J."/>
            <person name="Lapidus A."/>
            <person name="Cheng J.-F."/>
            <person name="Goodwin L."/>
            <person name="Pitluck S."/>
            <person name="Peters L."/>
            <person name="Chertkov O."/>
            <person name="Detter J.C."/>
            <person name="Han C."/>
            <person name="Tapia R."/>
            <person name="Land M."/>
            <person name="Hauser L."/>
            <person name="Kyrpides N."/>
            <person name="Ivanova N."/>
            <person name="Ovchinnikova G."/>
            <person name="Pagani I."/>
            <person name="Mead D."/>
            <person name="Brumm P."/>
            <person name="Woyke T."/>
        </authorList>
    </citation>
    <scope>NUCLEOTIDE SEQUENCE [LARGE SCALE GENOMIC DNA]</scope>
    <source>
        <strain evidence="3">ATCC 484 / DSM 20113 / JCM 1341 / NBRC 15513 / NCIMB 8980 / NCTC 7547</strain>
    </source>
</reference>
<accession>F4H7D1</accession>
<organism evidence="2 3">
    <name type="scientific">Cellulomonas fimi (strain ATCC 484 / DSM 20113 / JCM 1341 / CCUG 24087 / LMG 16345 / NBRC 15513 / NCIMB 8980 / NCTC 7547 / NRS-133)</name>
    <dbReference type="NCBI Taxonomy" id="590998"/>
    <lineage>
        <taxon>Bacteria</taxon>
        <taxon>Bacillati</taxon>
        <taxon>Actinomycetota</taxon>
        <taxon>Actinomycetes</taxon>
        <taxon>Micrococcales</taxon>
        <taxon>Cellulomonadaceae</taxon>
        <taxon>Cellulomonas</taxon>
    </lineage>
</organism>
<keyword evidence="3" id="KW-1185">Reference proteome</keyword>
<proteinExistence type="predicted"/>
<dbReference type="AlphaFoldDB" id="F4H7D1"/>